<protein>
    <recommendedName>
        <fullName evidence="3">Lipoprotein</fullName>
    </recommendedName>
</protein>
<organism evidence="1 2">
    <name type="scientific">Actinoallomurus oryzae</name>
    <dbReference type="NCBI Taxonomy" id="502180"/>
    <lineage>
        <taxon>Bacteria</taxon>
        <taxon>Bacillati</taxon>
        <taxon>Actinomycetota</taxon>
        <taxon>Actinomycetes</taxon>
        <taxon>Streptosporangiales</taxon>
        <taxon>Thermomonosporaceae</taxon>
        <taxon>Actinoallomurus</taxon>
    </lineage>
</organism>
<accession>A0ABP8Q1Y7</accession>
<dbReference type="PROSITE" id="PS51257">
    <property type="entry name" value="PROKAR_LIPOPROTEIN"/>
    <property type="match status" value="1"/>
</dbReference>
<evidence type="ECO:0008006" key="3">
    <source>
        <dbReference type="Google" id="ProtNLM"/>
    </source>
</evidence>
<dbReference type="Proteomes" id="UP001500503">
    <property type="component" value="Unassembled WGS sequence"/>
</dbReference>
<comment type="caution">
    <text evidence="1">The sequence shown here is derived from an EMBL/GenBank/DDBJ whole genome shotgun (WGS) entry which is preliminary data.</text>
</comment>
<dbReference type="EMBL" id="BAABHF010000019">
    <property type="protein sequence ID" value="GAA4494987.1"/>
    <property type="molecule type" value="Genomic_DNA"/>
</dbReference>
<gene>
    <name evidence="1" type="ORF">GCM10023191_035020</name>
</gene>
<sequence length="482" mass="52224">MLIGTGRRGAAAMVGGLAAVLAAGGCAEHTHKTATVSKATAVAPVATEMQAYAAKVWPHAGDIWPGVVLKDRRIVIGDGHTARLISVDDVKNLSASDLAKHKVEIPSTGSLYTIWDGHPTVVINSADSSYTDEAKEEHVSLSAILFGAATDELFHSWQQRGKASDQRPMRGTEYPLAVTPRLYRAMLYNDVVAAYHEPKQRRQRLANAAYWYQKWQKEYADEAKHAAATDASEGAAGYFDAVASAVADGADRTKPDEIRDRVAFEPLGQNLDPRRLTVDGEAAPLGALAGLLLDEADKSKKDKDKDKKAHPVTWQKKVTQNGQTPLALLLYGVTPVAEQPSDDLRQAIQDELAKQNSDLIPRFNPLVRAYKNSSDALLLVPLETATGDLETGGYYTTKNVPYAMLARLNGTFRFTSGQLTAKDASVLTGAIDGHQYVIVPLDPEHKTSKLSDNRLKLDTGPLTGTFHVKAQKLNGREGLIVQ</sequence>
<proteinExistence type="predicted"/>
<evidence type="ECO:0000313" key="1">
    <source>
        <dbReference type="EMBL" id="GAA4494987.1"/>
    </source>
</evidence>
<reference evidence="2" key="1">
    <citation type="journal article" date="2019" name="Int. J. Syst. Evol. Microbiol.">
        <title>The Global Catalogue of Microorganisms (GCM) 10K type strain sequencing project: providing services to taxonomists for standard genome sequencing and annotation.</title>
        <authorList>
            <consortium name="The Broad Institute Genomics Platform"/>
            <consortium name="The Broad Institute Genome Sequencing Center for Infectious Disease"/>
            <person name="Wu L."/>
            <person name="Ma J."/>
        </authorList>
    </citation>
    <scope>NUCLEOTIDE SEQUENCE [LARGE SCALE GENOMIC DNA]</scope>
    <source>
        <strain evidence="2">JCM 17933</strain>
    </source>
</reference>
<evidence type="ECO:0000313" key="2">
    <source>
        <dbReference type="Proteomes" id="UP001500503"/>
    </source>
</evidence>
<dbReference type="RefSeq" id="WP_345464770.1">
    <property type="nucleotide sequence ID" value="NZ_BAABHF010000019.1"/>
</dbReference>
<keyword evidence="2" id="KW-1185">Reference proteome</keyword>
<name>A0ABP8Q1Y7_9ACTN</name>